<proteinExistence type="predicted"/>
<evidence type="ECO:0000313" key="1">
    <source>
        <dbReference type="EMBL" id="TLG88596.1"/>
    </source>
</evidence>
<dbReference type="Proteomes" id="UP000304941">
    <property type="component" value="Unassembled WGS sequence"/>
</dbReference>
<organism evidence="1 2">
    <name type="scientific">Pseudomonas edaphica</name>
    <dbReference type="NCBI Taxonomy" id="2006980"/>
    <lineage>
        <taxon>Bacteria</taxon>
        <taxon>Pseudomonadati</taxon>
        <taxon>Pseudomonadota</taxon>
        <taxon>Gammaproteobacteria</taxon>
        <taxon>Pseudomonadales</taxon>
        <taxon>Pseudomonadaceae</taxon>
        <taxon>Pseudomonas</taxon>
    </lineage>
</organism>
<keyword evidence="2" id="KW-1185">Reference proteome</keyword>
<protein>
    <submittedName>
        <fullName evidence="1">Uncharacterized protein</fullName>
    </submittedName>
</protein>
<gene>
    <name evidence="1" type="ORF">FEM54_25745</name>
</gene>
<accession>A0ABY2TYR4</accession>
<evidence type="ECO:0000313" key="2">
    <source>
        <dbReference type="Proteomes" id="UP000304941"/>
    </source>
</evidence>
<dbReference type="EMBL" id="VBVZ01000528">
    <property type="protein sequence ID" value="TLG88596.1"/>
    <property type="molecule type" value="Genomic_DNA"/>
</dbReference>
<reference evidence="1 2" key="1">
    <citation type="submission" date="2019-05" db="EMBL/GenBank/DDBJ databases">
        <title>Pseudomonas edaphica sp. nov., isolated from rhizospheric soil of Cistus ladanifer L. in Spain.</title>
        <authorList>
            <person name="Peix A."/>
        </authorList>
    </citation>
    <scope>NUCLEOTIDE SEQUENCE [LARGE SCALE GENOMIC DNA]</scope>
    <source>
        <strain evidence="1 2">RD25</strain>
    </source>
</reference>
<sequence length="87" mass="9750">MSNGQTRFPYLLITPHKEVGMISVTVSVDGSYVPTEQGLYSFWTEKPFEDVYKEFYKTGKEFALIQVEDCNYAHAGGQLAGVIGHIN</sequence>
<dbReference type="RefSeq" id="WP_138453580.1">
    <property type="nucleotide sequence ID" value="NZ_VBVZ01000528.1"/>
</dbReference>
<name>A0ABY2TYR4_9PSED</name>
<comment type="caution">
    <text evidence="1">The sequence shown here is derived from an EMBL/GenBank/DDBJ whole genome shotgun (WGS) entry which is preliminary data.</text>
</comment>